<dbReference type="Proteomes" id="UP000198211">
    <property type="component" value="Unassembled WGS sequence"/>
</dbReference>
<protein>
    <submittedName>
        <fullName evidence="1">Uncharacterized protein</fullName>
    </submittedName>
</protein>
<organism evidence="1 2">
    <name type="scientific">Phytophthora megakarya</name>
    <dbReference type="NCBI Taxonomy" id="4795"/>
    <lineage>
        <taxon>Eukaryota</taxon>
        <taxon>Sar</taxon>
        <taxon>Stramenopiles</taxon>
        <taxon>Oomycota</taxon>
        <taxon>Peronosporomycetes</taxon>
        <taxon>Peronosporales</taxon>
        <taxon>Peronosporaceae</taxon>
        <taxon>Phytophthora</taxon>
    </lineage>
</organism>
<dbReference type="EMBL" id="NBNE01000513">
    <property type="protein sequence ID" value="OWZ18936.1"/>
    <property type="molecule type" value="Genomic_DNA"/>
</dbReference>
<gene>
    <name evidence="1" type="ORF">PHMEG_0006884</name>
</gene>
<comment type="caution">
    <text evidence="1">The sequence shown here is derived from an EMBL/GenBank/DDBJ whole genome shotgun (WGS) entry which is preliminary data.</text>
</comment>
<keyword evidence="2" id="KW-1185">Reference proteome</keyword>
<evidence type="ECO:0000313" key="2">
    <source>
        <dbReference type="Proteomes" id="UP000198211"/>
    </source>
</evidence>
<evidence type="ECO:0000313" key="1">
    <source>
        <dbReference type="EMBL" id="OWZ18936.1"/>
    </source>
</evidence>
<accession>A0A225WMR8</accession>
<sequence>MSTMEDYIIEAIPQPMSVPDRTDSDDSIMAGKHGPAATAFDEEEHLEVNHSEQDWAAFEDRFKETNIMVVFSIDEPTISVPDQGYWGLQELATGIVTVCSSKGVAFDSNGLIPGDTRMTALLGRPRSNDRALWIFLRQGYMKVHGVTVWVSPDFTGRKQSNLDLIELEYSNPNYVSAPDLHAVLRGWGAMEPLVVSHGRSRLRYGKWPAIACIATAVADPSNGEFRFAFRLCFECPSTAATVYQSGYQYQDGCWKDNEIDTSAERRMERGQTENGTTLRR</sequence>
<proteinExistence type="predicted"/>
<dbReference type="OrthoDB" id="142960at2759"/>
<reference evidence="2" key="1">
    <citation type="submission" date="2017-03" db="EMBL/GenBank/DDBJ databases">
        <title>Phytopthora megakarya and P. palmivora, two closely related causual agents of cacao black pod achieved similar genome size and gene model numbers by different mechanisms.</title>
        <authorList>
            <person name="Ali S."/>
            <person name="Shao J."/>
            <person name="Larry D.J."/>
            <person name="Kronmiller B."/>
            <person name="Shen D."/>
            <person name="Strem M.D."/>
            <person name="Melnick R.L."/>
            <person name="Guiltinan M.J."/>
            <person name="Tyler B.M."/>
            <person name="Meinhardt L.W."/>
            <person name="Bailey B.A."/>
        </authorList>
    </citation>
    <scope>NUCLEOTIDE SEQUENCE [LARGE SCALE GENOMIC DNA]</scope>
    <source>
        <strain evidence="2">zdho120</strain>
    </source>
</reference>
<name>A0A225WMR8_9STRA</name>
<dbReference type="AlphaFoldDB" id="A0A225WMR8"/>